<evidence type="ECO:0000313" key="3">
    <source>
        <dbReference type="EMBL" id="RBP53329.1"/>
    </source>
</evidence>
<reference evidence="3 4" key="1">
    <citation type="submission" date="2018-06" db="EMBL/GenBank/DDBJ databases">
        <title>Genomic Encyclopedia of Type Strains, Phase IV (KMG-IV): sequencing the most valuable type-strain genomes for metagenomic binning, comparative biology and taxonomic classification.</title>
        <authorList>
            <person name="Goeker M."/>
        </authorList>
    </citation>
    <scope>NUCLEOTIDE SEQUENCE [LARGE SCALE GENOMIC DNA]</scope>
    <source>
        <strain evidence="3 4">DSM 24032</strain>
    </source>
</reference>
<dbReference type="PROSITE" id="PS50405">
    <property type="entry name" value="GST_CTER"/>
    <property type="match status" value="1"/>
</dbReference>
<dbReference type="PANTHER" id="PTHR43968:SF6">
    <property type="entry name" value="GLUTATHIONE S-TRANSFERASE OMEGA"/>
    <property type="match status" value="1"/>
</dbReference>
<evidence type="ECO:0000259" key="2">
    <source>
        <dbReference type="PROSITE" id="PS50405"/>
    </source>
</evidence>
<dbReference type="Pfam" id="PF13417">
    <property type="entry name" value="GST_N_3"/>
    <property type="match status" value="1"/>
</dbReference>
<dbReference type="InterPro" id="IPR036282">
    <property type="entry name" value="Glutathione-S-Trfase_C_sf"/>
</dbReference>
<dbReference type="SFLD" id="SFLDG00358">
    <property type="entry name" value="Main_(cytGST)"/>
    <property type="match status" value="1"/>
</dbReference>
<dbReference type="InterPro" id="IPR004045">
    <property type="entry name" value="Glutathione_S-Trfase_N"/>
</dbReference>
<dbReference type="Pfam" id="PF00043">
    <property type="entry name" value="GST_C"/>
    <property type="match status" value="1"/>
</dbReference>
<name>A0A395JNZ6_9GAMM</name>
<dbReference type="EMBL" id="QNRT01000001">
    <property type="protein sequence ID" value="RBP53329.1"/>
    <property type="molecule type" value="Genomic_DNA"/>
</dbReference>
<evidence type="ECO:0000259" key="1">
    <source>
        <dbReference type="PROSITE" id="PS50404"/>
    </source>
</evidence>
<dbReference type="FunCoup" id="A0A395JNZ6">
    <property type="interactions" value="312"/>
</dbReference>
<dbReference type="InParanoid" id="A0A395JNZ6"/>
<dbReference type="PANTHER" id="PTHR43968">
    <property type="match status" value="1"/>
</dbReference>
<dbReference type="SUPFAM" id="SSF52833">
    <property type="entry name" value="Thioredoxin-like"/>
    <property type="match status" value="1"/>
</dbReference>
<accession>A0A395JNZ6</accession>
<dbReference type="RefSeq" id="WP_113952911.1">
    <property type="nucleotide sequence ID" value="NZ_QNRT01000001.1"/>
</dbReference>
<dbReference type="SFLD" id="SFLDS00019">
    <property type="entry name" value="Glutathione_Transferase_(cytos"/>
    <property type="match status" value="1"/>
</dbReference>
<dbReference type="InterPro" id="IPR050983">
    <property type="entry name" value="GST_Omega/HSP26"/>
</dbReference>
<dbReference type="Gene3D" id="1.20.1050.10">
    <property type="match status" value="1"/>
</dbReference>
<dbReference type="PROSITE" id="PS50404">
    <property type="entry name" value="GST_NTER"/>
    <property type="match status" value="1"/>
</dbReference>
<gene>
    <name evidence="3" type="ORF">DFR28_101715</name>
</gene>
<dbReference type="InterPro" id="IPR004046">
    <property type="entry name" value="GST_C"/>
</dbReference>
<protein>
    <submittedName>
        <fullName evidence="3">RNA polymerase-associated protein</fullName>
    </submittedName>
</protein>
<comment type="caution">
    <text evidence="3">The sequence shown here is derived from an EMBL/GenBank/DDBJ whole genome shotgun (WGS) entry which is preliminary data.</text>
</comment>
<dbReference type="SUPFAM" id="SSF47616">
    <property type="entry name" value="GST C-terminal domain-like"/>
    <property type="match status" value="1"/>
</dbReference>
<dbReference type="GO" id="GO:0005737">
    <property type="term" value="C:cytoplasm"/>
    <property type="evidence" value="ECO:0007669"/>
    <property type="project" value="TreeGrafter"/>
</dbReference>
<sequence length="207" mass="24020">MSTLATRRSIMTLYSGTDCVLSHACRIVVREKDIECEVVYTDPSDTCQELAEFNPYYETPTLVDRDLILYDPYIINEYLDERFPHPPLMPVDPVSRAKQRLMIMRLNRDWLGSFKALQQDSKDKDAHKTIRDGFIAISPLFAEQEFAMGDEYSLVDVILAPLLWRLPMLNIVLPKQAQSVEEYSERLFARQAFQDSLSDTERDLRGF</sequence>
<dbReference type="Proteomes" id="UP000253083">
    <property type="component" value="Unassembled WGS sequence"/>
</dbReference>
<proteinExistence type="predicted"/>
<dbReference type="Gene3D" id="3.40.30.10">
    <property type="entry name" value="Glutaredoxin"/>
    <property type="match status" value="1"/>
</dbReference>
<dbReference type="InterPro" id="IPR010987">
    <property type="entry name" value="Glutathione-S-Trfase_C-like"/>
</dbReference>
<dbReference type="OrthoDB" id="9781431at2"/>
<dbReference type="InterPro" id="IPR036249">
    <property type="entry name" value="Thioredoxin-like_sf"/>
</dbReference>
<feature type="domain" description="GST C-terminal" evidence="2">
    <location>
        <begin position="92"/>
        <end position="207"/>
    </location>
</feature>
<feature type="domain" description="GST N-terminal" evidence="1">
    <location>
        <begin position="9"/>
        <end position="87"/>
    </location>
</feature>
<dbReference type="InterPro" id="IPR040079">
    <property type="entry name" value="Glutathione_S-Trfase"/>
</dbReference>
<organism evidence="3 4">
    <name type="scientific">Arenicella xantha</name>
    <dbReference type="NCBI Taxonomy" id="644221"/>
    <lineage>
        <taxon>Bacteria</taxon>
        <taxon>Pseudomonadati</taxon>
        <taxon>Pseudomonadota</taxon>
        <taxon>Gammaproteobacteria</taxon>
        <taxon>Arenicellales</taxon>
        <taxon>Arenicellaceae</taxon>
        <taxon>Arenicella</taxon>
    </lineage>
</organism>
<keyword evidence="4" id="KW-1185">Reference proteome</keyword>
<evidence type="ECO:0000313" key="4">
    <source>
        <dbReference type="Proteomes" id="UP000253083"/>
    </source>
</evidence>
<dbReference type="AlphaFoldDB" id="A0A395JNZ6"/>